<sequence>MVEGSSLRGSAAVVVSLERLVPGDVVNPVAAVLFSASRSPVGLRQAGALTTRGGGDRVGPQAPGHVYRGSLRTCGLSPASNNWLAAVGIGPCDIVLHLWPRYDDSFQTTLQARSHGVESVRYTPTSYCSEVHKERATSTRFRRVRSRRWSPPPRARAVVRAACSHCESERALARSSTDPAMNRRESGGRLARPDRWRSYAASRGLRGLALGVRSRCTSLDARTAGEDVDVEAGTTTSRS</sequence>
<comment type="caution">
    <text evidence="1">The sequence shown here is derived from an EMBL/GenBank/DDBJ whole genome shotgun (WGS) entry which is preliminary data.</text>
</comment>
<evidence type="ECO:0000313" key="2">
    <source>
        <dbReference type="Proteomes" id="UP000805193"/>
    </source>
</evidence>
<dbReference type="Proteomes" id="UP000805193">
    <property type="component" value="Unassembled WGS sequence"/>
</dbReference>
<dbReference type="EMBL" id="JABSTQ010009668">
    <property type="protein sequence ID" value="KAG0426980.1"/>
    <property type="molecule type" value="Genomic_DNA"/>
</dbReference>
<organism evidence="1 2">
    <name type="scientific">Ixodes persulcatus</name>
    <name type="common">Taiga tick</name>
    <dbReference type="NCBI Taxonomy" id="34615"/>
    <lineage>
        <taxon>Eukaryota</taxon>
        <taxon>Metazoa</taxon>
        <taxon>Ecdysozoa</taxon>
        <taxon>Arthropoda</taxon>
        <taxon>Chelicerata</taxon>
        <taxon>Arachnida</taxon>
        <taxon>Acari</taxon>
        <taxon>Parasitiformes</taxon>
        <taxon>Ixodida</taxon>
        <taxon>Ixodoidea</taxon>
        <taxon>Ixodidae</taxon>
        <taxon>Ixodinae</taxon>
        <taxon>Ixodes</taxon>
    </lineage>
</organism>
<gene>
    <name evidence="1" type="ORF">HPB47_025942</name>
</gene>
<name>A0AC60Q041_IXOPE</name>
<evidence type="ECO:0000313" key="1">
    <source>
        <dbReference type="EMBL" id="KAG0426980.1"/>
    </source>
</evidence>
<protein>
    <submittedName>
        <fullName evidence="1">Uncharacterized protein</fullName>
    </submittedName>
</protein>
<proteinExistence type="predicted"/>
<reference evidence="1 2" key="1">
    <citation type="journal article" date="2020" name="Cell">
        <title>Large-Scale Comparative Analyses of Tick Genomes Elucidate Their Genetic Diversity and Vector Capacities.</title>
        <authorList>
            <consortium name="Tick Genome and Microbiome Consortium (TIGMIC)"/>
            <person name="Jia N."/>
            <person name="Wang J."/>
            <person name="Shi W."/>
            <person name="Du L."/>
            <person name="Sun Y."/>
            <person name="Zhan W."/>
            <person name="Jiang J.F."/>
            <person name="Wang Q."/>
            <person name="Zhang B."/>
            <person name="Ji P."/>
            <person name="Bell-Sakyi L."/>
            <person name="Cui X.M."/>
            <person name="Yuan T.T."/>
            <person name="Jiang B.G."/>
            <person name="Yang W.F."/>
            <person name="Lam T.T."/>
            <person name="Chang Q.C."/>
            <person name="Ding S.J."/>
            <person name="Wang X.J."/>
            <person name="Zhu J.G."/>
            <person name="Ruan X.D."/>
            <person name="Zhao L."/>
            <person name="Wei J.T."/>
            <person name="Ye R.Z."/>
            <person name="Que T.C."/>
            <person name="Du C.H."/>
            <person name="Zhou Y.H."/>
            <person name="Cheng J.X."/>
            <person name="Dai P.F."/>
            <person name="Guo W.B."/>
            <person name="Han X.H."/>
            <person name="Huang E.J."/>
            <person name="Li L.F."/>
            <person name="Wei W."/>
            <person name="Gao Y.C."/>
            <person name="Liu J.Z."/>
            <person name="Shao H.Z."/>
            <person name="Wang X."/>
            <person name="Wang C.C."/>
            <person name="Yang T.C."/>
            <person name="Huo Q.B."/>
            <person name="Li W."/>
            <person name="Chen H.Y."/>
            <person name="Chen S.E."/>
            <person name="Zhou L.G."/>
            <person name="Ni X.B."/>
            <person name="Tian J.H."/>
            <person name="Sheng Y."/>
            <person name="Liu T."/>
            <person name="Pan Y.S."/>
            <person name="Xia L.Y."/>
            <person name="Li J."/>
            <person name="Zhao F."/>
            <person name="Cao W.C."/>
        </authorList>
    </citation>
    <scope>NUCLEOTIDE SEQUENCE [LARGE SCALE GENOMIC DNA]</scope>
    <source>
        <strain evidence="1">Iper-2018</strain>
    </source>
</reference>
<accession>A0AC60Q041</accession>
<keyword evidence="2" id="KW-1185">Reference proteome</keyword>